<proteinExistence type="inferred from homology"/>
<comment type="similarity">
    <text evidence="1">Belongs to the type IV zinc-finger family. Class A subfamily.</text>
</comment>
<feature type="compositionally biased region" description="Acidic residues" evidence="7">
    <location>
        <begin position="188"/>
        <end position="201"/>
    </location>
</feature>
<dbReference type="GO" id="GO:0005634">
    <property type="term" value="C:nucleus"/>
    <property type="evidence" value="ECO:0007669"/>
    <property type="project" value="TreeGrafter"/>
</dbReference>
<keyword evidence="4" id="KW-0862">Zinc</keyword>
<keyword evidence="3 6" id="KW-0863">Zinc-finger</keyword>
<dbReference type="Proteomes" id="UP000230069">
    <property type="component" value="Unassembled WGS sequence"/>
</dbReference>
<protein>
    <recommendedName>
        <fullName evidence="8">GATA-type domain-containing protein</fullName>
    </recommendedName>
</protein>
<evidence type="ECO:0000256" key="2">
    <source>
        <dbReference type="ARBA" id="ARBA00022723"/>
    </source>
</evidence>
<dbReference type="InParanoid" id="A0A2G5EE72"/>
<keyword evidence="5" id="KW-0010">Activator</keyword>
<evidence type="ECO:0000256" key="4">
    <source>
        <dbReference type="ARBA" id="ARBA00022833"/>
    </source>
</evidence>
<evidence type="ECO:0000256" key="1">
    <source>
        <dbReference type="ARBA" id="ARBA00005694"/>
    </source>
</evidence>
<organism evidence="9 10">
    <name type="scientific">Aquilegia coerulea</name>
    <name type="common">Rocky mountain columbine</name>
    <dbReference type="NCBI Taxonomy" id="218851"/>
    <lineage>
        <taxon>Eukaryota</taxon>
        <taxon>Viridiplantae</taxon>
        <taxon>Streptophyta</taxon>
        <taxon>Embryophyta</taxon>
        <taxon>Tracheophyta</taxon>
        <taxon>Spermatophyta</taxon>
        <taxon>Magnoliopsida</taxon>
        <taxon>Ranunculales</taxon>
        <taxon>Ranunculaceae</taxon>
        <taxon>Thalictroideae</taxon>
        <taxon>Aquilegia</taxon>
    </lineage>
</organism>
<evidence type="ECO:0000256" key="5">
    <source>
        <dbReference type="ARBA" id="ARBA00023159"/>
    </source>
</evidence>
<dbReference type="Gene3D" id="3.30.50.10">
    <property type="entry name" value="Erythroid Transcription Factor GATA-1, subunit A"/>
    <property type="match status" value="1"/>
</dbReference>
<evidence type="ECO:0000313" key="10">
    <source>
        <dbReference type="Proteomes" id="UP000230069"/>
    </source>
</evidence>
<evidence type="ECO:0000256" key="7">
    <source>
        <dbReference type="SAM" id="MobiDB-lite"/>
    </source>
</evidence>
<feature type="region of interest" description="Disordered" evidence="7">
    <location>
        <begin position="180"/>
        <end position="201"/>
    </location>
</feature>
<dbReference type="InterPro" id="IPR013088">
    <property type="entry name" value="Znf_NHR/GATA"/>
</dbReference>
<dbReference type="PROSITE" id="PS00344">
    <property type="entry name" value="GATA_ZN_FINGER_1"/>
    <property type="match status" value="1"/>
</dbReference>
<evidence type="ECO:0000256" key="6">
    <source>
        <dbReference type="PROSITE-ProRule" id="PRU00094"/>
    </source>
</evidence>
<evidence type="ECO:0000313" key="9">
    <source>
        <dbReference type="EMBL" id="PIA54021.1"/>
    </source>
</evidence>
<accession>A0A2G5EE72</accession>
<dbReference type="STRING" id="218851.A0A2G5EE72"/>
<dbReference type="FunFam" id="3.30.50.10:FF:000018">
    <property type="entry name" value="GATA transcription factor"/>
    <property type="match status" value="1"/>
</dbReference>
<dbReference type="InterPro" id="IPR051140">
    <property type="entry name" value="GATA_TF"/>
</dbReference>
<reference evidence="9 10" key="1">
    <citation type="submission" date="2017-09" db="EMBL/GenBank/DDBJ databases">
        <title>WGS assembly of Aquilegia coerulea Goldsmith.</title>
        <authorList>
            <person name="Hodges S."/>
            <person name="Kramer E."/>
            <person name="Nordborg M."/>
            <person name="Tomkins J."/>
            <person name="Borevitz J."/>
            <person name="Derieg N."/>
            <person name="Yan J."/>
            <person name="Mihaltcheva S."/>
            <person name="Hayes R.D."/>
            <person name="Rokhsar D."/>
        </authorList>
    </citation>
    <scope>NUCLEOTIDE SEQUENCE [LARGE SCALE GENOMIC DNA]</scope>
    <source>
        <strain evidence="10">cv. Goldsmith</strain>
    </source>
</reference>
<dbReference type="GO" id="GO:0008270">
    <property type="term" value="F:zinc ion binding"/>
    <property type="evidence" value="ECO:0007669"/>
    <property type="project" value="UniProtKB-KW"/>
</dbReference>
<keyword evidence="10" id="KW-1185">Reference proteome</keyword>
<dbReference type="Pfam" id="PF00320">
    <property type="entry name" value="GATA"/>
    <property type="match status" value="1"/>
</dbReference>
<dbReference type="SUPFAM" id="SSF57716">
    <property type="entry name" value="Glucocorticoid receptor-like (DNA-binding domain)"/>
    <property type="match status" value="1"/>
</dbReference>
<dbReference type="PANTHER" id="PTHR45658:SF37">
    <property type="entry name" value="GATA TRANSCRIPTION FACTOR 2-LIKE"/>
    <property type="match status" value="1"/>
</dbReference>
<dbReference type="GO" id="GO:0030154">
    <property type="term" value="P:cell differentiation"/>
    <property type="evidence" value="ECO:0007669"/>
    <property type="project" value="TreeGrafter"/>
</dbReference>
<dbReference type="AlphaFoldDB" id="A0A2G5EE72"/>
<dbReference type="PANTHER" id="PTHR45658">
    <property type="entry name" value="GATA TRANSCRIPTION FACTOR"/>
    <property type="match status" value="1"/>
</dbReference>
<dbReference type="PROSITE" id="PS50114">
    <property type="entry name" value="GATA_ZN_FINGER_2"/>
    <property type="match status" value="1"/>
</dbReference>
<name>A0A2G5EE72_AQUCA</name>
<feature type="region of interest" description="Disordered" evidence="7">
    <location>
        <begin position="123"/>
        <end position="147"/>
    </location>
</feature>
<dbReference type="OrthoDB" id="2162994at2759"/>
<dbReference type="InterPro" id="IPR000679">
    <property type="entry name" value="Znf_GATA"/>
</dbReference>
<evidence type="ECO:0000256" key="3">
    <source>
        <dbReference type="ARBA" id="ARBA00022771"/>
    </source>
</evidence>
<feature type="domain" description="GATA-type" evidence="8">
    <location>
        <begin position="228"/>
        <end position="264"/>
    </location>
</feature>
<dbReference type="GO" id="GO:0043565">
    <property type="term" value="F:sequence-specific DNA binding"/>
    <property type="evidence" value="ECO:0007669"/>
    <property type="project" value="InterPro"/>
</dbReference>
<dbReference type="GO" id="GO:0006355">
    <property type="term" value="P:regulation of DNA-templated transcription"/>
    <property type="evidence" value="ECO:0007669"/>
    <property type="project" value="InterPro"/>
</dbReference>
<dbReference type="SMART" id="SM00401">
    <property type="entry name" value="ZnF_GATA"/>
    <property type="match status" value="1"/>
</dbReference>
<keyword evidence="2" id="KW-0479">Metal-binding</keyword>
<dbReference type="CDD" id="cd00202">
    <property type="entry name" value="ZnF_GATA"/>
    <property type="match status" value="1"/>
</dbReference>
<sequence>MDFCRNVSVSNGLPAEYPSEQVISPAYSKHNGTNYNSASLDDLFPIQNTEGDVSLEWLSAFVEDCLSSTGNCIPAAPTTTLDQANSPKPKPTTTTTTITQIIPKPIENFQKTLPSLQIQKFSIPGKARSKRRRSSSITNTPGPHHHLHKKIQPFHVISSDPPLLHQAYWLADSELILPKKMDNNTSSGDDEEEEEEEINEEEEKMMMMGGGDNNKDNLLGSSSIESSHGQPRRCTHCLSQRTPQWRAGPLGPKTLCNACGVRFKSGRLLPEYRPAKSPTFVSYKHSNSHKKVMEMRMSVPSTPN</sequence>
<dbReference type="EMBL" id="KZ305026">
    <property type="protein sequence ID" value="PIA54021.1"/>
    <property type="molecule type" value="Genomic_DNA"/>
</dbReference>
<gene>
    <name evidence="9" type="ORF">AQUCO_00900534v1</name>
</gene>
<evidence type="ECO:0000259" key="8">
    <source>
        <dbReference type="PROSITE" id="PS50114"/>
    </source>
</evidence>